<dbReference type="Gene3D" id="3.10.320.10">
    <property type="entry name" value="Class II Histocompatibility Antigen, M Beta Chain, Chain B, domain 1"/>
    <property type="match status" value="1"/>
</dbReference>
<evidence type="ECO:0000256" key="6">
    <source>
        <dbReference type="ARBA" id="ARBA00023136"/>
    </source>
</evidence>
<feature type="compositionally biased region" description="Polar residues" evidence="10">
    <location>
        <begin position="108"/>
        <end position="119"/>
    </location>
</feature>
<evidence type="ECO:0000256" key="8">
    <source>
        <dbReference type="ARBA" id="ARBA00023180"/>
    </source>
</evidence>
<evidence type="ECO:0000259" key="11">
    <source>
        <dbReference type="SMART" id="SM00921"/>
    </source>
</evidence>
<keyword evidence="8" id="KW-0325">Glycoprotein</keyword>
<keyword evidence="7" id="KW-1015">Disulfide bond</keyword>
<organism evidence="12 13">
    <name type="scientific">Campylorhamphus procurvoides</name>
    <dbReference type="NCBI Taxonomy" id="190295"/>
    <lineage>
        <taxon>Eukaryota</taxon>
        <taxon>Metazoa</taxon>
        <taxon>Chordata</taxon>
        <taxon>Craniata</taxon>
        <taxon>Vertebrata</taxon>
        <taxon>Euteleostomi</taxon>
        <taxon>Archelosauria</taxon>
        <taxon>Archosauria</taxon>
        <taxon>Dinosauria</taxon>
        <taxon>Saurischia</taxon>
        <taxon>Theropoda</taxon>
        <taxon>Coelurosauria</taxon>
        <taxon>Aves</taxon>
        <taxon>Neognathae</taxon>
        <taxon>Neoaves</taxon>
        <taxon>Telluraves</taxon>
        <taxon>Australaves</taxon>
        <taxon>Passeriformes</taxon>
        <taxon>Dendrocolaptidae</taxon>
        <taxon>Campylorhamphus</taxon>
    </lineage>
</organism>
<sequence length="119" mass="13656">GVNPSLSPANTEVLQEMRTGECHFINGTDRVRAVQRHIYNRRQYVHFDSDVGHYVGDTPYGAIQARYWNSDPQWMEYVRSAVDTVCRPNYEGFSPFSVNRRVPPSPFHLQSQSIPSPSQ</sequence>
<dbReference type="SMART" id="SM00921">
    <property type="entry name" value="MHC_II_beta"/>
    <property type="match status" value="1"/>
</dbReference>
<keyword evidence="4" id="KW-1133">Transmembrane helix</keyword>
<dbReference type="AlphaFoldDB" id="A0A851MM18"/>
<keyword evidence="3" id="KW-0391">Immunity</keyword>
<dbReference type="GO" id="GO:0002504">
    <property type="term" value="P:antigen processing and presentation of peptide or polysaccharide antigen via MHC class II"/>
    <property type="evidence" value="ECO:0007669"/>
    <property type="project" value="UniProtKB-KW"/>
</dbReference>
<dbReference type="InterPro" id="IPR011162">
    <property type="entry name" value="MHC_I/II-like_Ag-recog"/>
</dbReference>
<dbReference type="InterPro" id="IPR000353">
    <property type="entry name" value="MHC_II_b_N"/>
</dbReference>
<feature type="non-terminal residue" evidence="12">
    <location>
        <position position="119"/>
    </location>
</feature>
<keyword evidence="6" id="KW-0472">Membrane</keyword>
<dbReference type="PANTHER" id="PTHR19944:SF99">
    <property type="entry name" value="HLA CLASS II HISTOCOMPATIBILITY ANTIGEN, DRB1 BETA CHAIN"/>
    <property type="match status" value="1"/>
</dbReference>
<gene>
    <name evidence="12" type="primary">Hb2l_2</name>
    <name evidence="12" type="ORF">CAMPRO_R11931</name>
</gene>
<evidence type="ECO:0000256" key="2">
    <source>
        <dbReference type="ARBA" id="ARBA00022692"/>
    </source>
</evidence>
<dbReference type="Proteomes" id="UP000614027">
    <property type="component" value="Unassembled WGS sequence"/>
</dbReference>
<comment type="caution">
    <text evidence="12">The sequence shown here is derived from an EMBL/GenBank/DDBJ whole genome shotgun (WGS) entry which is preliminary data.</text>
</comment>
<dbReference type="EMBL" id="WBMV01004279">
    <property type="protein sequence ID" value="NXC29863.1"/>
    <property type="molecule type" value="Genomic_DNA"/>
</dbReference>
<evidence type="ECO:0000256" key="9">
    <source>
        <dbReference type="ARBA" id="ARBA00023182"/>
    </source>
</evidence>
<name>A0A851MM18_9DEND</name>
<evidence type="ECO:0000256" key="10">
    <source>
        <dbReference type="SAM" id="MobiDB-lite"/>
    </source>
</evidence>
<comment type="subcellular location">
    <subcellularLocation>
        <location evidence="1">Membrane</location>
        <topology evidence="1">Single-pass type I membrane protein</topology>
    </subcellularLocation>
</comment>
<keyword evidence="2" id="KW-0812">Transmembrane</keyword>
<dbReference type="SUPFAM" id="SSF54452">
    <property type="entry name" value="MHC antigen-recognition domain"/>
    <property type="match status" value="1"/>
</dbReference>
<protein>
    <submittedName>
        <fullName evidence="12">HB2L protein</fullName>
    </submittedName>
</protein>
<keyword evidence="9" id="KW-0491">MHC II</keyword>
<dbReference type="GO" id="GO:0042613">
    <property type="term" value="C:MHC class II protein complex"/>
    <property type="evidence" value="ECO:0007669"/>
    <property type="project" value="UniProtKB-KW"/>
</dbReference>
<evidence type="ECO:0000256" key="3">
    <source>
        <dbReference type="ARBA" id="ARBA00022859"/>
    </source>
</evidence>
<dbReference type="GO" id="GO:0002250">
    <property type="term" value="P:adaptive immune response"/>
    <property type="evidence" value="ECO:0007669"/>
    <property type="project" value="UniProtKB-KW"/>
</dbReference>
<feature type="region of interest" description="Disordered" evidence="10">
    <location>
        <begin position="99"/>
        <end position="119"/>
    </location>
</feature>
<evidence type="ECO:0000256" key="4">
    <source>
        <dbReference type="ARBA" id="ARBA00022989"/>
    </source>
</evidence>
<dbReference type="InterPro" id="IPR050160">
    <property type="entry name" value="MHC/Immunoglobulin"/>
</dbReference>
<proteinExistence type="predicted"/>
<keyword evidence="13" id="KW-1185">Reference proteome</keyword>
<evidence type="ECO:0000256" key="1">
    <source>
        <dbReference type="ARBA" id="ARBA00004479"/>
    </source>
</evidence>
<dbReference type="PANTHER" id="PTHR19944">
    <property type="entry name" value="MHC CLASS II-RELATED"/>
    <property type="match status" value="1"/>
</dbReference>
<dbReference type="FunFam" id="3.10.320.10:FF:000001">
    <property type="entry name" value="HLA class II histocompatibility antigen, DRB1-1 beta chain"/>
    <property type="match status" value="1"/>
</dbReference>
<accession>A0A851MM18</accession>
<evidence type="ECO:0000313" key="13">
    <source>
        <dbReference type="Proteomes" id="UP000614027"/>
    </source>
</evidence>
<dbReference type="OrthoDB" id="10043043at2759"/>
<keyword evidence="5" id="KW-1064">Adaptive immunity</keyword>
<feature type="domain" description="MHC class II beta chain N-terminal" evidence="11">
    <location>
        <begin position="20"/>
        <end position="94"/>
    </location>
</feature>
<evidence type="ECO:0000256" key="5">
    <source>
        <dbReference type="ARBA" id="ARBA00023130"/>
    </source>
</evidence>
<evidence type="ECO:0000256" key="7">
    <source>
        <dbReference type="ARBA" id="ARBA00023157"/>
    </source>
</evidence>
<feature type="non-terminal residue" evidence="12">
    <location>
        <position position="1"/>
    </location>
</feature>
<evidence type="ECO:0000313" key="12">
    <source>
        <dbReference type="EMBL" id="NXC29863.1"/>
    </source>
</evidence>
<dbReference type="InterPro" id="IPR014745">
    <property type="entry name" value="MHC_II_a/b_N"/>
</dbReference>
<reference evidence="12" key="1">
    <citation type="submission" date="2019-09" db="EMBL/GenBank/DDBJ databases">
        <title>Bird 10,000 Genomes (B10K) Project - Family phase.</title>
        <authorList>
            <person name="Zhang G."/>
        </authorList>
    </citation>
    <scope>NUCLEOTIDE SEQUENCE</scope>
    <source>
        <strain evidence="12">B10K-DU-001-09</strain>
        <tissue evidence="12">Muscle</tissue>
    </source>
</reference>
<dbReference type="Pfam" id="PF00969">
    <property type="entry name" value="MHC_II_beta"/>
    <property type="match status" value="1"/>
</dbReference>